<dbReference type="HOGENOM" id="CLU_2403842_0_0_1"/>
<sequence length="93" mass="10707">MRPFPHYLCMPTCLIKSRGQHETLCAKCSSKLFDLVSRWAYYILSLSKFTLIVSNASWTLSGDARHLLETKSMRWWGRGSLGPMDMMTSTRSK</sequence>
<accession>M1C986</accession>
<dbReference type="EnsemblPlants" id="PGSC0003DMT400062558">
    <property type="protein sequence ID" value="PGSC0003DMT400062558"/>
    <property type="gene ID" value="PGSC0003DMG400024341"/>
</dbReference>
<reference evidence="2" key="1">
    <citation type="journal article" date="2011" name="Nature">
        <title>Genome sequence and analysis of the tuber crop potato.</title>
        <authorList>
            <consortium name="The Potato Genome Sequencing Consortium"/>
        </authorList>
    </citation>
    <scope>NUCLEOTIDE SEQUENCE [LARGE SCALE GENOMIC DNA]</scope>
    <source>
        <strain evidence="2">cv. DM1-3 516 R44</strain>
    </source>
</reference>
<proteinExistence type="predicted"/>
<evidence type="ECO:0000313" key="2">
    <source>
        <dbReference type="Proteomes" id="UP000011115"/>
    </source>
</evidence>
<dbReference type="PaxDb" id="4113-PGSC0003DMT400062558"/>
<dbReference type="AlphaFoldDB" id="M1C986"/>
<dbReference type="Gramene" id="PGSC0003DMT400062558">
    <property type="protein sequence ID" value="PGSC0003DMT400062558"/>
    <property type="gene ID" value="PGSC0003DMG400024341"/>
</dbReference>
<reference evidence="1" key="2">
    <citation type="submission" date="2015-06" db="UniProtKB">
        <authorList>
            <consortium name="EnsemblPlants"/>
        </authorList>
    </citation>
    <scope>IDENTIFICATION</scope>
    <source>
        <strain evidence="1">DM1-3 516 R44</strain>
    </source>
</reference>
<name>M1C986_SOLTU</name>
<dbReference type="Proteomes" id="UP000011115">
    <property type="component" value="Unassembled WGS sequence"/>
</dbReference>
<dbReference type="InParanoid" id="M1C986"/>
<organism evidence="1 2">
    <name type="scientific">Solanum tuberosum</name>
    <name type="common">Potato</name>
    <dbReference type="NCBI Taxonomy" id="4113"/>
    <lineage>
        <taxon>Eukaryota</taxon>
        <taxon>Viridiplantae</taxon>
        <taxon>Streptophyta</taxon>
        <taxon>Embryophyta</taxon>
        <taxon>Tracheophyta</taxon>
        <taxon>Spermatophyta</taxon>
        <taxon>Magnoliopsida</taxon>
        <taxon>eudicotyledons</taxon>
        <taxon>Gunneridae</taxon>
        <taxon>Pentapetalae</taxon>
        <taxon>asterids</taxon>
        <taxon>lamiids</taxon>
        <taxon>Solanales</taxon>
        <taxon>Solanaceae</taxon>
        <taxon>Solanoideae</taxon>
        <taxon>Solaneae</taxon>
        <taxon>Solanum</taxon>
    </lineage>
</organism>
<keyword evidence="2" id="KW-1185">Reference proteome</keyword>
<evidence type="ECO:0000313" key="1">
    <source>
        <dbReference type="EnsemblPlants" id="PGSC0003DMT400062558"/>
    </source>
</evidence>
<protein>
    <submittedName>
        <fullName evidence="1">Uncharacterized protein</fullName>
    </submittedName>
</protein>